<proteinExistence type="predicted"/>
<reference evidence="1" key="1">
    <citation type="journal article" date="2015" name="Nature">
        <title>Complex archaea that bridge the gap between prokaryotes and eukaryotes.</title>
        <authorList>
            <person name="Spang A."/>
            <person name="Saw J.H."/>
            <person name="Jorgensen S.L."/>
            <person name="Zaremba-Niedzwiedzka K."/>
            <person name="Martijn J."/>
            <person name="Lind A.E."/>
            <person name="van Eijk R."/>
            <person name="Schleper C."/>
            <person name="Guy L."/>
            <person name="Ettema T.J."/>
        </authorList>
    </citation>
    <scope>NUCLEOTIDE SEQUENCE</scope>
</reference>
<sequence length="67" mass="6431">MVWGDLLIGGAGLSVGASVIERLPASAAKSGVQGGLGAAAGFMPVMGVIGGASMAVKQLKNIGTGYL</sequence>
<evidence type="ECO:0000313" key="1">
    <source>
        <dbReference type="EMBL" id="KKN51426.1"/>
    </source>
</evidence>
<name>A0A0F9TQQ1_9ZZZZ</name>
<dbReference type="EMBL" id="LAZR01001063">
    <property type="protein sequence ID" value="KKN51426.1"/>
    <property type="molecule type" value="Genomic_DNA"/>
</dbReference>
<comment type="caution">
    <text evidence="1">The sequence shown here is derived from an EMBL/GenBank/DDBJ whole genome shotgun (WGS) entry which is preliminary data.</text>
</comment>
<dbReference type="AlphaFoldDB" id="A0A0F9TQQ1"/>
<protein>
    <submittedName>
        <fullName evidence="1">Uncharacterized protein</fullName>
    </submittedName>
</protein>
<gene>
    <name evidence="1" type="ORF">LCGC14_0622420</name>
</gene>
<accession>A0A0F9TQQ1</accession>
<organism evidence="1">
    <name type="scientific">marine sediment metagenome</name>
    <dbReference type="NCBI Taxonomy" id="412755"/>
    <lineage>
        <taxon>unclassified sequences</taxon>
        <taxon>metagenomes</taxon>
        <taxon>ecological metagenomes</taxon>
    </lineage>
</organism>